<evidence type="ECO:0000313" key="2">
    <source>
        <dbReference type="Proteomes" id="UP000249577"/>
    </source>
</evidence>
<dbReference type="InterPro" id="IPR007438">
    <property type="entry name" value="DUF488"/>
</dbReference>
<name>A0A2W5KK79_ANCNO</name>
<dbReference type="Pfam" id="PF04343">
    <property type="entry name" value="DUF488"/>
    <property type="match status" value="1"/>
</dbReference>
<sequence length="156" mass="17051">MNRLFTIGYEGATPSALGDALQSAGVDVLVDIRAVANSRRPGFSKRALAAGVDERGLGYLHLRALGTPAEGRAAARAGRHDEMKAIFAEQLRTDAAQEDLAGLIELVRNGRKLCLLCFEREPEHCHRMMVAERVEASVEGLRLEHLHPLPASFERP</sequence>
<dbReference type="Proteomes" id="UP000249577">
    <property type="component" value="Unassembled WGS sequence"/>
</dbReference>
<dbReference type="AlphaFoldDB" id="A0A2W5KK79"/>
<dbReference type="PANTHER" id="PTHR39337:SF1">
    <property type="entry name" value="BLR5642 PROTEIN"/>
    <property type="match status" value="1"/>
</dbReference>
<organism evidence="1 2">
    <name type="scientific">Ancylobacter novellus</name>
    <name type="common">Thiobacillus novellus</name>
    <dbReference type="NCBI Taxonomy" id="921"/>
    <lineage>
        <taxon>Bacteria</taxon>
        <taxon>Pseudomonadati</taxon>
        <taxon>Pseudomonadota</taxon>
        <taxon>Alphaproteobacteria</taxon>
        <taxon>Hyphomicrobiales</taxon>
        <taxon>Xanthobacteraceae</taxon>
        <taxon>Ancylobacter</taxon>
    </lineage>
</organism>
<dbReference type="PANTHER" id="PTHR39337">
    <property type="entry name" value="BLR5642 PROTEIN"/>
    <property type="match status" value="1"/>
</dbReference>
<accession>A0A2W5KK79</accession>
<evidence type="ECO:0000313" key="1">
    <source>
        <dbReference type="EMBL" id="PZQ16224.1"/>
    </source>
</evidence>
<dbReference type="PIRSF" id="PIRSF024492">
    <property type="entry name" value="UCP024492"/>
    <property type="match status" value="1"/>
</dbReference>
<protein>
    <submittedName>
        <fullName evidence="1">DUF488 domain-containing protein</fullName>
    </submittedName>
</protein>
<dbReference type="EMBL" id="QFPN01000004">
    <property type="protein sequence ID" value="PZQ16224.1"/>
    <property type="molecule type" value="Genomic_DNA"/>
</dbReference>
<comment type="caution">
    <text evidence="1">The sequence shown here is derived from an EMBL/GenBank/DDBJ whole genome shotgun (WGS) entry which is preliminary data.</text>
</comment>
<reference evidence="1 2" key="1">
    <citation type="submission" date="2017-08" db="EMBL/GenBank/DDBJ databases">
        <title>Infants hospitalized years apart are colonized by the same room-sourced microbial strains.</title>
        <authorList>
            <person name="Brooks B."/>
            <person name="Olm M.R."/>
            <person name="Firek B.A."/>
            <person name="Baker R."/>
            <person name="Thomas B.C."/>
            <person name="Morowitz M.J."/>
            <person name="Banfield J.F."/>
        </authorList>
    </citation>
    <scope>NUCLEOTIDE SEQUENCE [LARGE SCALE GENOMIC DNA]</scope>
    <source>
        <strain evidence="1">S2_005_003_R2_43</strain>
    </source>
</reference>
<gene>
    <name evidence="1" type="ORF">DI565_08145</name>
</gene>
<dbReference type="InterPro" id="IPR014519">
    <property type="entry name" value="UCP024492"/>
</dbReference>
<proteinExistence type="predicted"/>